<organism evidence="3 4">
    <name type="scientific">Aspergillus tanneri</name>
    <dbReference type="NCBI Taxonomy" id="1220188"/>
    <lineage>
        <taxon>Eukaryota</taxon>
        <taxon>Fungi</taxon>
        <taxon>Dikarya</taxon>
        <taxon>Ascomycota</taxon>
        <taxon>Pezizomycotina</taxon>
        <taxon>Eurotiomycetes</taxon>
        <taxon>Eurotiomycetidae</taxon>
        <taxon>Eurotiales</taxon>
        <taxon>Aspergillaceae</taxon>
        <taxon>Aspergillus</taxon>
        <taxon>Aspergillus subgen. Circumdati</taxon>
    </lineage>
</organism>
<dbReference type="EMBL" id="QUQM01000003">
    <property type="protein sequence ID" value="KAA8649015.1"/>
    <property type="molecule type" value="Genomic_DNA"/>
</dbReference>
<evidence type="ECO:0000313" key="2">
    <source>
        <dbReference type="EMBL" id="KAA8649015.1"/>
    </source>
</evidence>
<keyword evidence="4" id="KW-1185">Reference proteome</keyword>
<gene>
    <name evidence="2" type="ORF">ATNIH1004_004905</name>
    <name evidence="3" type="ORF">EYZ11_000785</name>
</gene>
<dbReference type="Proteomes" id="UP000324241">
    <property type="component" value="Unassembled WGS sequence"/>
</dbReference>
<dbReference type="Proteomes" id="UP000308092">
    <property type="component" value="Unassembled WGS sequence"/>
</dbReference>
<reference evidence="3 4" key="1">
    <citation type="submission" date="2019-03" db="EMBL/GenBank/DDBJ databases">
        <title>The genome sequence of a newly discovered highly antifungal drug resistant Aspergillus species, Aspergillus tanneri NIH 1004.</title>
        <authorList>
            <person name="Mounaud S."/>
            <person name="Singh I."/>
            <person name="Joardar V."/>
            <person name="Pakala S."/>
            <person name="Pakala S."/>
            <person name="Venepally P."/>
            <person name="Hoover J."/>
            <person name="Nierman W."/>
            <person name="Chung J."/>
            <person name="Losada L."/>
        </authorList>
    </citation>
    <scope>NUCLEOTIDE SEQUENCE [LARGE SCALE GENOMIC DNA]</scope>
    <source>
        <strain evidence="3 4">NIH1004</strain>
    </source>
</reference>
<dbReference type="AlphaFoldDB" id="A0A4S3JWB2"/>
<feature type="region of interest" description="Disordered" evidence="1">
    <location>
        <begin position="45"/>
        <end position="97"/>
    </location>
</feature>
<dbReference type="VEuPathDB" id="FungiDB:EYZ11_000785"/>
<evidence type="ECO:0008006" key="6">
    <source>
        <dbReference type="Google" id="ProtNLM"/>
    </source>
</evidence>
<feature type="compositionally biased region" description="Polar residues" evidence="1">
    <location>
        <begin position="45"/>
        <end position="59"/>
    </location>
</feature>
<evidence type="ECO:0000313" key="5">
    <source>
        <dbReference type="Proteomes" id="UP000324241"/>
    </source>
</evidence>
<dbReference type="OrthoDB" id="5384804at2759"/>
<protein>
    <recommendedName>
        <fullName evidence="6">F-box domain-containing protein</fullName>
    </recommendedName>
</protein>
<sequence>MQTLLEIPAELRLLIYQELDDIDDALLLTRICKQLNIIFDEHHPTSQANFKGKPASSQVPRRADWSYIPDLDPSKSTNPRRSLPGHEQVFSCEERKSSLELEREYIGPQAGDTWGNGEELIIWEMVTNDR</sequence>
<reference evidence="2 5" key="2">
    <citation type="submission" date="2019-08" db="EMBL/GenBank/DDBJ databases">
        <title>The genome sequence of a newly discovered highly antifungal drug resistant Aspergillus species, Aspergillus tanneri NIH 1004.</title>
        <authorList>
            <person name="Mounaud S."/>
            <person name="Singh I."/>
            <person name="Joardar V."/>
            <person name="Pakala S."/>
            <person name="Pakala S."/>
            <person name="Venepally P."/>
            <person name="Chung J.K."/>
            <person name="Losada L."/>
            <person name="Nierman W.C."/>
        </authorList>
    </citation>
    <scope>NUCLEOTIDE SEQUENCE [LARGE SCALE GENOMIC DNA]</scope>
    <source>
        <strain evidence="2 5">NIH1004</strain>
    </source>
</reference>
<proteinExistence type="predicted"/>
<evidence type="ECO:0000256" key="1">
    <source>
        <dbReference type="SAM" id="MobiDB-lite"/>
    </source>
</evidence>
<dbReference type="EMBL" id="SOSA01000012">
    <property type="protein sequence ID" value="THC99735.1"/>
    <property type="molecule type" value="Genomic_DNA"/>
</dbReference>
<accession>A0A4S3JWB2</accession>
<evidence type="ECO:0000313" key="4">
    <source>
        <dbReference type="Proteomes" id="UP000308092"/>
    </source>
</evidence>
<comment type="caution">
    <text evidence="3">The sequence shown here is derived from an EMBL/GenBank/DDBJ whole genome shotgun (WGS) entry which is preliminary data.</text>
</comment>
<evidence type="ECO:0000313" key="3">
    <source>
        <dbReference type="EMBL" id="THC99735.1"/>
    </source>
</evidence>
<dbReference type="RefSeq" id="XP_033428376.1">
    <property type="nucleotide sequence ID" value="XM_033569570.1"/>
</dbReference>
<name>A0A4S3JWB2_9EURO</name>
<dbReference type="GeneID" id="54327607"/>